<proteinExistence type="predicted"/>
<gene>
    <name evidence="2" type="ORF">AKO1_009269</name>
</gene>
<dbReference type="InterPro" id="IPR029056">
    <property type="entry name" value="Ribokinase-like"/>
</dbReference>
<dbReference type="Pfam" id="PF00294">
    <property type="entry name" value="PfkB"/>
    <property type="match status" value="1"/>
</dbReference>
<dbReference type="SUPFAM" id="SSF53613">
    <property type="entry name" value="Ribokinase-like"/>
    <property type="match status" value="1"/>
</dbReference>
<dbReference type="InterPro" id="IPR052562">
    <property type="entry name" value="Ketohexokinase-related"/>
</dbReference>
<evidence type="ECO:0000313" key="2">
    <source>
        <dbReference type="EMBL" id="KAL0489812.1"/>
    </source>
</evidence>
<dbReference type="EMBL" id="JAOPGA020001603">
    <property type="protein sequence ID" value="KAL0489812.1"/>
    <property type="molecule type" value="Genomic_DNA"/>
</dbReference>
<keyword evidence="3" id="KW-1185">Reference proteome</keyword>
<sequence>MGGSDVKVSIITKIGGDIIGDLIMNKLESDGINTDRVARGDKSQTSGFSYIIVNTSTQSRTCIHTPASSYLQSSEVEANFIKDCSIVFSDGRFPGVVLNLLRQHKVMFYLECERLLQNDSLLDLVPFADFILTSSNFPLQYHEHLQKQNKFSYDCLFHLFDKMKGGDHSHLITTLGSRGSVCITRCDDGSDPADDMSIDEVIALEDDGVASELPNLRLFNIKYCKKSYTIIRCGIWKTHPFEIKDTTGAGDTFNGACLYWLTRSSSQSKLRSLGGMMQFASIMSFYCASEIGVRKGVANNHVVKQVIKNILN</sequence>
<organism evidence="2 3">
    <name type="scientific">Acrasis kona</name>
    <dbReference type="NCBI Taxonomy" id="1008807"/>
    <lineage>
        <taxon>Eukaryota</taxon>
        <taxon>Discoba</taxon>
        <taxon>Heterolobosea</taxon>
        <taxon>Tetramitia</taxon>
        <taxon>Eutetramitia</taxon>
        <taxon>Acrasidae</taxon>
        <taxon>Acrasis</taxon>
    </lineage>
</organism>
<evidence type="ECO:0000313" key="3">
    <source>
        <dbReference type="Proteomes" id="UP001431209"/>
    </source>
</evidence>
<evidence type="ECO:0000259" key="1">
    <source>
        <dbReference type="Pfam" id="PF00294"/>
    </source>
</evidence>
<reference evidence="2 3" key="1">
    <citation type="submission" date="2024-03" db="EMBL/GenBank/DDBJ databases">
        <title>The Acrasis kona genome and developmental transcriptomes reveal deep origins of eukaryotic multicellular pathways.</title>
        <authorList>
            <person name="Sheikh S."/>
            <person name="Fu C.-J."/>
            <person name="Brown M.W."/>
            <person name="Baldauf S.L."/>
        </authorList>
    </citation>
    <scope>NUCLEOTIDE SEQUENCE [LARGE SCALE GENOMIC DNA]</scope>
    <source>
        <strain evidence="2 3">ATCC MYA-3509</strain>
    </source>
</reference>
<dbReference type="AlphaFoldDB" id="A0AAW2ZIU7"/>
<comment type="caution">
    <text evidence="2">The sequence shown here is derived from an EMBL/GenBank/DDBJ whole genome shotgun (WGS) entry which is preliminary data.</text>
</comment>
<dbReference type="PANTHER" id="PTHR42774:SF3">
    <property type="entry name" value="KETOHEXOKINASE"/>
    <property type="match status" value="1"/>
</dbReference>
<feature type="non-terminal residue" evidence="2">
    <location>
        <position position="312"/>
    </location>
</feature>
<feature type="domain" description="Carbohydrate kinase PfkB" evidence="1">
    <location>
        <begin position="6"/>
        <end position="184"/>
    </location>
</feature>
<accession>A0AAW2ZIU7</accession>
<dbReference type="Gene3D" id="3.40.1190.20">
    <property type="match status" value="1"/>
</dbReference>
<protein>
    <recommendedName>
        <fullName evidence="1">Carbohydrate kinase PfkB domain-containing protein</fullName>
    </recommendedName>
</protein>
<name>A0AAW2ZIU7_9EUKA</name>
<dbReference type="Proteomes" id="UP001431209">
    <property type="component" value="Unassembled WGS sequence"/>
</dbReference>
<dbReference type="InterPro" id="IPR011611">
    <property type="entry name" value="PfkB_dom"/>
</dbReference>
<dbReference type="PANTHER" id="PTHR42774">
    <property type="entry name" value="PHOSPHOTRANSFERASE SYSTEM TRANSPORT PROTEIN"/>
    <property type="match status" value="1"/>
</dbReference>